<feature type="region of interest" description="Disordered" evidence="1">
    <location>
        <begin position="306"/>
        <end position="334"/>
    </location>
</feature>
<dbReference type="Proteomes" id="UP000434957">
    <property type="component" value="Unassembled WGS sequence"/>
</dbReference>
<dbReference type="Proteomes" id="UP000429607">
    <property type="component" value="Unassembled WGS sequence"/>
</dbReference>
<evidence type="ECO:0000256" key="1">
    <source>
        <dbReference type="SAM" id="MobiDB-lite"/>
    </source>
</evidence>
<evidence type="ECO:0000313" key="2">
    <source>
        <dbReference type="EMBL" id="KAE8987022.1"/>
    </source>
</evidence>
<proteinExistence type="predicted"/>
<feature type="compositionally biased region" description="Polar residues" evidence="1">
    <location>
        <begin position="249"/>
        <end position="258"/>
    </location>
</feature>
<keyword evidence="5" id="KW-1185">Reference proteome</keyword>
<accession>A0A6A3IYR3</accession>
<reference evidence="2 4" key="1">
    <citation type="submission" date="2018-09" db="EMBL/GenBank/DDBJ databases">
        <title>Genomic investigation of the strawberry pathogen Phytophthora fragariae indicates pathogenicity is determined by transcriptional variation in three key races.</title>
        <authorList>
            <person name="Adams T.M."/>
            <person name="Armitage A.D."/>
            <person name="Sobczyk M.K."/>
            <person name="Bates H.J."/>
            <person name="Dunwell J.M."/>
            <person name="Nellist C.F."/>
            <person name="Harrison R.J."/>
        </authorList>
    </citation>
    <scope>NUCLEOTIDE SEQUENCE [LARGE SCALE GENOMIC DNA]</scope>
    <source>
        <strain evidence="2 4">SCRP249</strain>
        <strain evidence="3 5">SCRP333</strain>
    </source>
</reference>
<dbReference type="AlphaFoldDB" id="A0A6A3IYR3"/>
<comment type="caution">
    <text evidence="2">The sequence shown here is derived from an EMBL/GenBank/DDBJ whole genome shotgun (WGS) entry which is preliminary data.</text>
</comment>
<name>A0A6A3IYR3_9STRA</name>
<organism evidence="2 4">
    <name type="scientific">Phytophthora rubi</name>
    <dbReference type="NCBI Taxonomy" id="129364"/>
    <lineage>
        <taxon>Eukaryota</taxon>
        <taxon>Sar</taxon>
        <taxon>Stramenopiles</taxon>
        <taxon>Oomycota</taxon>
        <taxon>Peronosporomycetes</taxon>
        <taxon>Peronosporales</taxon>
        <taxon>Peronosporaceae</taxon>
        <taxon>Phytophthora</taxon>
    </lineage>
</organism>
<feature type="region of interest" description="Disordered" evidence="1">
    <location>
        <begin position="1"/>
        <end position="37"/>
    </location>
</feature>
<feature type="region of interest" description="Disordered" evidence="1">
    <location>
        <begin position="233"/>
        <end position="288"/>
    </location>
</feature>
<evidence type="ECO:0000313" key="4">
    <source>
        <dbReference type="Proteomes" id="UP000429607"/>
    </source>
</evidence>
<sequence length="470" mass="53050">MVFTPSDDEKTLVHAVNERSNAESRSSTEAKNPVSSTSTARIPQPIFAFVMPPKVSSIARDKLVEWLKLRKEYEETMKERCKDGNQDIVSWGVAVDKVTDDFLLEQIHAITDSYQNQVLPPVNELFQKELRMDMNNMDITSRVTSYFMSCNTLIKKYGFTSFFEEEHGSKKKCKLIVNSLPAALKEKVKNEIDYRFLEAQSNVMKLYKLICQQALEEAIEHRALNRERKLIHKQKQREQPHLFQKNKRQNTGQQQKVDTYQKKGGKVVQPAAESPVTRKSNPGRKKRRRLVVFTVEGPIISVDAQPQTRKTVTDLPAPSRTREAESTPRGGTANLRKLKEYLPTPTRSLVLEDAFTVVFCADSGADRSGMSMEIYERFVKACPEAAKAVRLEKPLVCKGADGEPIEVKLIVNLHLNLTTAAGSVRIAKPVECLIIPGDSTEFLLGNDVLNMLGIDVSRQLDLLVANAMRD</sequence>
<dbReference type="EMBL" id="QXFT01002256">
    <property type="protein sequence ID" value="KAE9301195.1"/>
    <property type="molecule type" value="Genomic_DNA"/>
</dbReference>
<gene>
    <name evidence="2" type="ORF">PR001_g22444</name>
    <name evidence="3" type="ORF">PR003_g22584</name>
</gene>
<evidence type="ECO:0000313" key="3">
    <source>
        <dbReference type="EMBL" id="KAE9301195.1"/>
    </source>
</evidence>
<feature type="compositionally biased region" description="Basic and acidic residues" evidence="1">
    <location>
        <begin position="7"/>
        <end position="28"/>
    </location>
</feature>
<protein>
    <submittedName>
        <fullName evidence="2">Uncharacterized protein</fullName>
    </submittedName>
</protein>
<evidence type="ECO:0000313" key="5">
    <source>
        <dbReference type="Proteomes" id="UP000434957"/>
    </source>
</evidence>
<dbReference type="EMBL" id="QXFV01002495">
    <property type="protein sequence ID" value="KAE8987022.1"/>
    <property type="molecule type" value="Genomic_DNA"/>
</dbReference>